<name>A0ACC8XF80_9FIRM</name>
<accession>A0ACC8XF80</accession>
<dbReference type="Proteomes" id="UP000188605">
    <property type="component" value="Unassembled WGS sequence"/>
</dbReference>
<gene>
    <name evidence="1" type="ORF">AN396_02570</name>
</gene>
<sequence length="278" mass="31092">MINKFKSIRFGKTTNGLQIVSVGRGTKNVIFLEGGPGNGMIPAISGEAYYKSMKKLINNGYTIHSVSRKSNLPKDYTIAQMAKDIIEMINLDFEGKVNAIIGISMGGFLLQEIAIQNPNISDKYILLVSAYKVNSEAYEFDKKYAQLFSKGKYKEALLHIGDKLSSSKIKKIFFKIATILIGDKASRRMVKQTSTTYSSDILVEVEAEIKFNFKKSLQKITVPVLIIGVDKDFWFSPRLYKTTAKLIPKSKLIMLKGRGHVDILDAKVNNLIGNYILS</sequence>
<dbReference type="EMBL" id="LJDB01000024">
    <property type="protein sequence ID" value="ONI41941.1"/>
    <property type="molecule type" value="Genomic_DNA"/>
</dbReference>
<keyword evidence="2" id="KW-1185">Reference proteome</keyword>
<comment type="caution">
    <text evidence="1">The sequence shown here is derived from an EMBL/GenBank/DDBJ whole genome shotgun (WGS) entry which is preliminary data.</text>
</comment>
<protein>
    <submittedName>
        <fullName evidence="1">Uncharacterized protein</fullName>
    </submittedName>
</protein>
<organism evidence="1 2">
    <name type="scientific">Candidatus Epulonipiscium fishelsonii</name>
    <dbReference type="NCBI Taxonomy" id="77094"/>
    <lineage>
        <taxon>Bacteria</taxon>
        <taxon>Bacillati</taxon>
        <taxon>Bacillota</taxon>
        <taxon>Clostridia</taxon>
        <taxon>Lachnospirales</taxon>
        <taxon>Lachnospiraceae</taxon>
        <taxon>Candidatus Epulonipiscium</taxon>
    </lineage>
</organism>
<proteinExistence type="predicted"/>
<evidence type="ECO:0000313" key="2">
    <source>
        <dbReference type="Proteomes" id="UP000188605"/>
    </source>
</evidence>
<evidence type="ECO:0000313" key="1">
    <source>
        <dbReference type="EMBL" id="ONI41941.1"/>
    </source>
</evidence>
<reference evidence="1" key="1">
    <citation type="submission" date="2016-08" db="EMBL/GenBank/DDBJ databases">
        <authorList>
            <person name="Ngugi D.K."/>
            <person name="Miyake S."/>
            <person name="Stingl U."/>
        </authorList>
    </citation>
    <scope>NUCLEOTIDE SEQUENCE</scope>
    <source>
        <strain evidence="1">SCG-B11WGA-EpuloA1</strain>
    </source>
</reference>